<dbReference type="AlphaFoldDB" id="A0A8S9QFG3"/>
<evidence type="ECO:0000256" key="1">
    <source>
        <dbReference type="SAM" id="MobiDB-lite"/>
    </source>
</evidence>
<dbReference type="EMBL" id="QGKX02001290">
    <property type="protein sequence ID" value="KAF3540546.1"/>
    <property type="molecule type" value="Genomic_DNA"/>
</dbReference>
<feature type="compositionally biased region" description="Basic and acidic residues" evidence="1">
    <location>
        <begin position="108"/>
        <end position="120"/>
    </location>
</feature>
<feature type="compositionally biased region" description="Basic and acidic residues" evidence="1">
    <location>
        <begin position="69"/>
        <end position="82"/>
    </location>
</feature>
<organism evidence="2 3">
    <name type="scientific">Brassica cretica</name>
    <name type="common">Mustard</name>
    <dbReference type="NCBI Taxonomy" id="69181"/>
    <lineage>
        <taxon>Eukaryota</taxon>
        <taxon>Viridiplantae</taxon>
        <taxon>Streptophyta</taxon>
        <taxon>Embryophyta</taxon>
        <taxon>Tracheophyta</taxon>
        <taxon>Spermatophyta</taxon>
        <taxon>Magnoliopsida</taxon>
        <taxon>eudicotyledons</taxon>
        <taxon>Gunneridae</taxon>
        <taxon>Pentapetalae</taxon>
        <taxon>rosids</taxon>
        <taxon>malvids</taxon>
        <taxon>Brassicales</taxon>
        <taxon>Brassicaceae</taxon>
        <taxon>Brassiceae</taxon>
        <taxon>Brassica</taxon>
    </lineage>
</organism>
<reference evidence="2" key="1">
    <citation type="submission" date="2019-12" db="EMBL/GenBank/DDBJ databases">
        <title>Genome sequencing and annotation of Brassica cretica.</title>
        <authorList>
            <person name="Studholme D.J."/>
            <person name="Sarris P."/>
        </authorList>
    </citation>
    <scope>NUCLEOTIDE SEQUENCE</scope>
    <source>
        <strain evidence="2">PFS-109/04</strain>
        <tissue evidence="2">Leaf</tissue>
    </source>
</reference>
<feature type="region of interest" description="Disordered" evidence="1">
    <location>
        <begin position="1"/>
        <end position="26"/>
    </location>
</feature>
<comment type="caution">
    <text evidence="2">The sequence shown here is derived from an EMBL/GenBank/DDBJ whole genome shotgun (WGS) entry which is preliminary data.</text>
</comment>
<name>A0A8S9QFG3_BRACR</name>
<feature type="compositionally biased region" description="Gly residues" evidence="1">
    <location>
        <begin position="98"/>
        <end position="107"/>
    </location>
</feature>
<accession>A0A8S9QFG3</accession>
<feature type="compositionally biased region" description="Basic residues" evidence="1">
    <location>
        <begin position="121"/>
        <end position="135"/>
    </location>
</feature>
<protein>
    <submittedName>
        <fullName evidence="2">Uncharacterized protein</fullName>
    </submittedName>
</protein>
<evidence type="ECO:0000313" key="3">
    <source>
        <dbReference type="Proteomes" id="UP000712600"/>
    </source>
</evidence>
<sequence length="180" mass="19637">MNTKGVDLRPHTEVNGPHTEVTGPHTETAVWGSQGITKFTPKDTSNKQTELEVVVPETGGGSAILRMKENRSGAPEWSERTGRSGGAIMDARSRRKVTGGGSGGGGRSIDEPERRSTMEGKKRKKKERGRRKKKVLVGEREATPTAADQVKTLICLQKLSVMLSHMAFKSDPFKPISLWS</sequence>
<feature type="compositionally biased region" description="Basic and acidic residues" evidence="1">
    <location>
        <begin position="1"/>
        <end position="12"/>
    </location>
</feature>
<evidence type="ECO:0000313" key="2">
    <source>
        <dbReference type="EMBL" id="KAF3540546.1"/>
    </source>
</evidence>
<dbReference type="Proteomes" id="UP000712600">
    <property type="component" value="Unassembled WGS sequence"/>
</dbReference>
<feature type="region of interest" description="Disordered" evidence="1">
    <location>
        <begin position="69"/>
        <end position="143"/>
    </location>
</feature>
<proteinExistence type="predicted"/>
<gene>
    <name evidence="2" type="ORF">F2Q69_00020267</name>
</gene>